<dbReference type="Gene3D" id="3.30.70.330">
    <property type="match status" value="1"/>
</dbReference>
<feature type="compositionally biased region" description="Polar residues" evidence="2">
    <location>
        <begin position="11"/>
        <end position="20"/>
    </location>
</feature>
<dbReference type="Proteomes" id="UP000821837">
    <property type="component" value="Chromosome 10"/>
</dbReference>
<dbReference type="SUPFAM" id="SSF54928">
    <property type="entry name" value="RNA-binding domain, RBD"/>
    <property type="match status" value="1"/>
</dbReference>
<name>A0A9D4QEU4_RHISA</name>
<evidence type="ECO:0000313" key="5">
    <source>
        <dbReference type="Proteomes" id="UP000821837"/>
    </source>
</evidence>
<accession>A0A9D4QEU4</accession>
<reference evidence="4" key="1">
    <citation type="journal article" date="2020" name="Cell">
        <title>Large-Scale Comparative Analyses of Tick Genomes Elucidate Their Genetic Diversity and Vector Capacities.</title>
        <authorList>
            <consortium name="Tick Genome and Microbiome Consortium (TIGMIC)"/>
            <person name="Jia N."/>
            <person name="Wang J."/>
            <person name="Shi W."/>
            <person name="Du L."/>
            <person name="Sun Y."/>
            <person name="Zhan W."/>
            <person name="Jiang J.F."/>
            <person name="Wang Q."/>
            <person name="Zhang B."/>
            <person name="Ji P."/>
            <person name="Bell-Sakyi L."/>
            <person name="Cui X.M."/>
            <person name="Yuan T.T."/>
            <person name="Jiang B.G."/>
            <person name="Yang W.F."/>
            <person name="Lam T.T."/>
            <person name="Chang Q.C."/>
            <person name="Ding S.J."/>
            <person name="Wang X.J."/>
            <person name="Zhu J.G."/>
            <person name="Ruan X.D."/>
            <person name="Zhao L."/>
            <person name="Wei J.T."/>
            <person name="Ye R.Z."/>
            <person name="Que T.C."/>
            <person name="Du C.H."/>
            <person name="Zhou Y.H."/>
            <person name="Cheng J.X."/>
            <person name="Dai P.F."/>
            <person name="Guo W.B."/>
            <person name="Han X.H."/>
            <person name="Huang E.J."/>
            <person name="Li L.F."/>
            <person name="Wei W."/>
            <person name="Gao Y.C."/>
            <person name="Liu J.Z."/>
            <person name="Shao H.Z."/>
            <person name="Wang X."/>
            <person name="Wang C.C."/>
            <person name="Yang T.C."/>
            <person name="Huo Q.B."/>
            <person name="Li W."/>
            <person name="Chen H.Y."/>
            <person name="Chen S.E."/>
            <person name="Zhou L.G."/>
            <person name="Ni X.B."/>
            <person name="Tian J.H."/>
            <person name="Sheng Y."/>
            <person name="Liu T."/>
            <person name="Pan Y.S."/>
            <person name="Xia L.Y."/>
            <person name="Li J."/>
            <person name="Zhao F."/>
            <person name="Cao W.C."/>
        </authorList>
    </citation>
    <scope>NUCLEOTIDE SEQUENCE</scope>
    <source>
        <strain evidence="4">Rsan-2018</strain>
    </source>
</reference>
<keyword evidence="5" id="KW-1185">Reference proteome</keyword>
<dbReference type="AlphaFoldDB" id="A0A9D4QEU4"/>
<dbReference type="InterPro" id="IPR035979">
    <property type="entry name" value="RBD_domain_sf"/>
</dbReference>
<feature type="region of interest" description="Disordered" evidence="2">
    <location>
        <begin position="1"/>
        <end position="71"/>
    </location>
</feature>
<evidence type="ECO:0000256" key="1">
    <source>
        <dbReference type="ARBA" id="ARBA00022884"/>
    </source>
</evidence>
<evidence type="ECO:0000259" key="3">
    <source>
        <dbReference type="Pfam" id="PF00076"/>
    </source>
</evidence>
<sequence length="327" mass="35522">MNGGKVGDESTCAQSCGNSDGQRDANSLPDDGAASSSHGVAAIDTTEDGPGTSRTPEQTAPKRSRSPNTYGCSSLKKVRLEEYVPASQVIDHELRDRCEVKLSCFAVRTTFRQVADICKGALQVRVGHHGRMLAWAYARYASEEEAAAAAQALQGTVLEGARIKVSYCGEKWKDPARRPRYLPDTLDVQRLPSNSMTVAKVAAIFPTGRVLMVTNTGHAKVKFGSTEELIAAVRKPQCHVVGGKKLKFAIAITSRPAGMEKEDDVSNFRRRFSTPASVTVRGLRISLAVLTVSSIFEIVYFEFKRQEGFLKVSILVHTYGNLAVKLA</sequence>
<dbReference type="EMBL" id="JABSTV010001246">
    <property type="protein sequence ID" value="KAH7976484.1"/>
    <property type="molecule type" value="Genomic_DNA"/>
</dbReference>
<feature type="domain" description="RRM" evidence="3">
    <location>
        <begin position="108"/>
        <end position="164"/>
    </location>
</feature>
<proteinExistence type="predicted"/>
<dbReference type="InterPro" id="IPR000504">
    <property type="entry name" value="RRM_dom"/>
</dbReference>
<gene>
    <name evidence="4" type="ORF">HPB52_014478</name>
</gene>
<organism evidence="4 5">
    <name type="scientific">Rhipicephalus sanguineus</name>
    <name type="common">Brown dog tick</name>
    <name type="synonym">Ixodes sanguineus</name>
    <dbReference type="NCBI Taxonomy" id="34632"/>
    <lineage>
        <taxon>Eukaryota</taxon>
        <taxon>Metazoa</taxon>
        <taxon>Ecdysozoa</taxon>
        <taxon>Arthropoda</taxon>
        <taxon>Chelicerata</taxon>
        <taxon>Arachnida</taxon>
        <taxon>Acari</taxon>
        <taxon>Parasitiformes</taxon>
        <taxon>Ixodida</taxon>
        <taxon>Ixodoidea</taxon>
        <taxon>Ixodidae</taxon>
        <taxon>Rhipicephalinae</taxon>
        <taxon>Rhipicephalus</taxon>
        <taxon>Rhipicephalus</taxon>
    </lineage>
</organism>
<keyword evidence="1" id="KW-0694">RNA-binding</keyword>
<evidence type="ECO:0000256" key="2">
    <source>
        <dbReference type="SAM" id="MobiDB-lite"/>
    </source>
</evidence>
<comment type="caution">
    <text evidence="4">The sequence shown here is derived from an EMBL/GenBank/DDBJ whole genome shotgun (WGS) entry which is preliminary data.</text>
</comment>
<evidence type="ECO:0000313" key="4">
    <source>
        <dbReference type="EMBL" id="KAH7976484.1"/>
    </source>
</evidence>
<dbReference type="InterPro" id="IPR012677">
    <property type="entry name" value="Nucleotide-bd_a/b_plait_sf"/>
</dbReference>
<reference evidence="4" key="2">
    <citation type="submission" date="2021-09" db="EMBL/GenBank/DDBJ databases">
        <authorList>
            <person name="Jia N."/>
            <person name="Wang J."/>
            <person name="Shi W."/>
            <person name="Du L."/>
            <person name="Sun Y."/>
            <person name="Zhan W."/>
            <person name="Jiang J."/>
            <person name="Wang Q."/>
            <person name="Zhang B."/>
            <person name="Ji P."/>
            <person name="Sakyi L.B."/>
            <person name="Cui X."/>
            <person name="Yuan T."/>
            <person name="Jiang B."/>
            <person name="Yang W."/>
            <person name="Lam T.T.-Y."/>
            <person name="Chang Q."/>
            <person name="Ding S."/>
            <person name="Wang X."/>
            <person name="Zhu J."/>
            <person name="Ruan X."/>
            <person name="Zhao L."/>
            <person name="Wei J."/>
            <person name="Que T."/>
            <person name="Du C."/>
            <person name="Cheng J."/>
            <person name="Dai P."/>
            <person name="Han X."/>
            <person name="Huang E."/>
            <person name="Gao Y."/>
            <person name="Liu J."/>
            <person name="Shao H."/>
            <person name="Ye R."/>
            <person name="Li L."/>
            <person name="Wei W."/>
            <person name="Wang X."/>
            <person name="Wang C."/>
            <person name="Huo Q."/>
            <person name="Li W."/>
            <person name="Guo W."/>
            <person name="Chen H."/>
            <person name="Chen S."/>
            <person name="Zhou L."/>
            <person name="Zhou L."/>
            <person name="Ni X."/>
            <person name="Tian J."/>
            <person name="Zhou Y."/>
            <person name="Sheng Y."/>
            <person name="Liu T."/>
            <person name="Pan Y."/>
            <person name="Xia L."/>
            <person name="Li J."/>
            <person name="Zhao F."/>
            <person name="Cao W."/>
        </authorList>
    </citation>
    <scope>NUCLEOTIDE SEQUENCE</scope>
    <source>
        <strain evidence="4">Rsan-2018</strain>
        <tissue evidence="4">Larvae</tissue>
    </source>
</reference>
<dbReference type="GO" id="GO:0003723">
    <property type="term" value="F:RNA binding"/>
    <property type="evidence" value="ECO:0007669"/>
    <property type="project" value="UniProtKB-KW"/>
</dbReference>
<protein>
    <recommendedName>
        <fullName evidence="3">RRM domain-containing protein</fullName>
    </recommendedName>
</protein>
<dbReference type="Pfam" id="PF00076">
    <property type="entry name" value="RRM_1"/>
    <property type="match status" value="1"/>
</dbReference>
<dbReference type="VEuPathDB" id="VectorBase:RSAN_058053"/>